<feature type="domain" description="Mif2 N-terminal" evidence="9">
    <location>
        <begin position="16"/>
        <end position="148"/>
    </location>
</feature>
<comment type="subcellular location">
    <subcellularLocation>
        <location evidence="1">Nucleus</location>
    </subcellularLocation>
</comment>
<dbReference type="CDD" id="cd06993">
    <property type="entry name" value="cupin_CENP-C_C"/>
    <property type="match status" value="1"/>
</dbReference>
<dbReference type="InterPro" id="IPR014710">
    <property type="entry name" value="RmlC-like_jellyroll"/>
</dbReference>
<dbReference type="FunFam" id="2.60.120.10:FF:000033">
    <property type="entry name" value="Centromere protein C 1"/>
    <property type="match status" value="1"/>
</dbReference>
<dbReference type="GO" id="GO:0051315">
    <property type="term" value="P:attachment of mitotic spindle microtubules to kinetochore"/>
    <property type="evidence" value="ECO:0007669"/>
    <property type="project" value="TreeGrafter"/>
</dbReference>
<name>A0A1W5CTY7_9LECA</name>
<accession>A0A1W5CTY7</accession>
<comment type="function">
    <text evidence="5">Component of the kinetochore, a multiprotein complex that assembles on centromeric DNA and attaches chromosomes to spindle microtubules, mediating chromosome segregation and sister chromatid segregation during meiosis and mitosis. Component of the inner kinetochore constitutive centromere-associated network (CCAN), which serves as a structural platform for outer kinetochore assembly.</text>
</comment>
<dbReference type="Gene3D" id="2.60.120.10">
    <property type="entry name" value="Jelly Rolls"/>
    <property type="match status" value="1"/>
</dbReference>
<feature type="compositionally biased region" description="Basic and acidic residues" evidence="7">
    <location>
        <begin position="267"/>
        <end position="278"/>
    </location>
</feature>
<dbReference type="GO" id="GO:0051382">
    <property type="term" value="P:kinetochore assembly"/>
    <property type="evidence" value="ECO:0007669"/>
    <property type="project" value="InterPro"/>
</dbReference>
<feature type="region of interest" description="Disordered" evidence="7">
    <location>
        <begin position="33"/>
        <end position="416"/>
    </location>
</feature>
<dbReference type="GO" id="GO:0019237">
    <property type="term" value="F:centromeric DNA binding"/>
    <property type="evidence" value="ECO:0007669"/>
    <property type="project" value="InterPro"/>
</dbReference>
<evidence type="ECO:0000256" key="4">
    <source>
        <dbReference type="ARBA" id="ARBA00023242"/>
    </source>
</evidence>
<evidence type="ECO:0000256" key="6">
    <source>
        <dbReference type="ARBA" id="ARBA00075033"/>
    </source>
</evidence>
<dbReference type="Pfam" id="PF11699">
    <property type="entry name" value="CENP-C_C"/>
    <property type="match status" value="1"/>
</dbReference>
<evidence type="ECO:0000256" key="3">
    <source>
        <dbReference type="ARBA" id="ARBA00023125"/>
    </source>
</evidence>
<dbReference type="InterPro" id="IPR028386">
    <property type="entry name" value="CENP-C/Mif2/cnp3"/>
</dbReference>
<feature type="compositionally biased region" description="Polar residues" evidence="7">
    <location>
        <begin position="246"/>
        <end position="258"/>
    </location>
</feature>
<keyword evidence="3" id="KW-0238">DNA-binding</keyword>
<evidence type="ECO:0000259" key="9">
    <source>
        <dbReference type="Pfam" id="PF15624"/>
    </source>
</evidence>
<dbReference type="Pfam" id="PF15624">
    <property type="entry name" value="Mif2_N"/>
    <property type="match status" value="1"/>
</dbReference>
<feature type="compositionally biased region" description="Basic and acidic residues" evidence="7">
    <location>
        <begin position="145"/>
        <end position="162"/>
    </location>
</feature>
<feature type="domain" description="Mif2/CENP-C cupin" evidence="8">
    <location>
        <begin position="564"/>
        <end position="648"/>
    </location>
</feature>
<evidence type="ECO:0000313" key="11">
    <source>
        <dbReference type="Proteomes" id="UP000192927"/>
    </source>
</evidence>
<evidence type="ECO:0000256" key="2">
    <source>
        <dbReference type="ARBA" id="ARBA00010291"/>
    </source>
</evidence>
<dbReference type="PANTHER" id="PTHR16684:SF11">
    <property type="entry name" value="CENTROMERE PROTEIN C"/>
    <property type="match status" value="1"/>
</dbReference>
<evidence type="ECO:0000256" key="5">
    <source>
        <dbReference type="ARBA" id="ARBA00057947"/>
    </source>
</evidence>
<feature type="compositionally biased region" description="Basic residues" evidence="7">
    <location>
        <begin position="486"/>
        <end position="501"/>
    </location>
</feature>
<feature type="compositionally biased region" description="Basic and acidic residues" evidence="7">
    <location>
        <begin position="33"/>
        <end position="42"/>
    </location>
</feature>
<evidence type="ECO:0000256" key="7">
    <source>
        <dbReference type="SAM" id="MobiDB-lite"/>
    </source>
</evidence>
<dbReference type="GO" id="GO:0051455">
    <property type="term" value="P:spindle attachment to meiosis I kinetochore"/>
    <property type="evidence" value="ECO:0007669"/>
    <property type="project" value="TreeGrafter"/>
</dbReference>
<dbReference type="Proteomes" id="UP000192927">
    <property type="component" value="Unassembled WGS sequence"/>
</dbReference>
<organism evidence="10 11">
    <name type="scientific">Lasallia pustulata</name>
    <dbReference type="NCBI Taxonomy" id="136370"/>
    <lineage>
        <taxon>Eukaryota</taxon>
        <taxon>Fungi</taxon>
        <taxon>Dikarya</taxon>
        <taxon>Ascomycota</taxon>
        <taxon>Pezizomycotina</taxon>
        <taxon>Lecanoromycetes</taxon>
        <taxon>OSLEUM clade</taxon>
        <taxon>Umbilicariomycetidae</taxon>
        <taxon>Umbilicariales</taxon>
        <taxon>Umbilicariaceae</taxon>
        <taxon>Lasallia</taxon>
    </lineage>
</organism>
<dbReference type="GO" id="GO:0000776">
    <property type="term" value="C:kinetochore"/>
    <property type="evidence" value="ECO:0007669"/>
    <property type="project" value="InterPro"/>
</dbReference>
<evidence type="ECO:0000256" key="1">
    <source>
        <dbReference type="ARBA" id="ARBA00004123"/>
    </source>
</evidence>
<evidence type="ECO:0000313" key="10">
    <source>
        <dbReference type="EMBL" id="SLM34308.1"/>
    </source>
</evidence>
<dbReference type="SUPFAM" id="SSF51182">
    <property type="entry name" value="RmlC-like cupins"/>
    <property type="match status" value="1"/>
</dbReference>
<feature type="compositionally biased region" description="Polar residues" evidence="7">
    <location>
        <begin position="128"/>
        <end position="142"/>
    </location>
</feature>
<feature type="compositionally biased region" description="Polar residues" evidence="7">
    <location>
        <begin position="108"/>
        <end position="117"/>
    </location>
</feature>
<dbReference type="GO" id="GO:0005634">
    <property type="term" value="C:nucleus"/>
    <property type="evidence" value="ECO:0007669"/>
    <property type="project" value="UniProtKB-SubCell"/>
</dbReference>
<feature type="compositionally biased region" description="Acidic residues" evidence="7">
    <location>
        <begin position="505"/>
        <end position="515"/>
    </location>
</feature>
<comment type="similarity">
    <text evidence="2">Belongs to the CENP-C/MIF2 family.</text>
</comment>
<reference evidence="11" key="1">
    <citation type="submission" date="2017-03" db="EMBL/GenBank/DDBJ databases">
        <authorList>
            <person name="Sharma R."/>
            <person name="Thines M."/>
        </authorList>
    </citation>
    <scope>NUCLEOTIDE SEQUENCE [LARGE SCALE GENOMIC DNA]</scope>
</reference>
<dbReference type="PANTHER" id="PTHR16684">
    <property type="entry name" value="CENTROMERE PROTEIN C"/>
    <property type="match status" value="1"/>
</dbReference>
<feature type="compositionally biased region" description="Acidic residues" evidence="7">
    <location>
        <begin position="198"/>
        <end position="209"/>
    </location>
</feature>
<dbReference type="InterPro" id="IPR025974">
    <property type="entry name" value="Mif2/CENP-C_cupin"/>
</dbReference>
<proteinExistence type="inferred from homology"/>
<sequence>MKPPRTPRRNGRLDDYSNIGVAGRKTGVTLKDTGIRDEHGLEPIDGIFSSPEKSPPKRNGATENATIIEEEDMDIGQSTIPEPTEVLTAHHTRSSRTTLLIPRARSPIKTTLNSSPRRSVGPMPSPMRPSNDTPSRAMSQPLVNRRLESPVKDARPSIERSPQKGRRLPSSSVTRATNKLGPSFGRGKKRPFDLRAEVDEDQEGEEETITYDTSALDVSNKMDTESNMLDNGDESFQVDQDDALGTMTNDETQQTPPSLNEAEEITEQQKHGRKEKGLSGKLLSTKTASVEPKFRQVTTSFVKRGRGRPSKAAPINSDTSRLPVSKTKPRQGRPATIAKQEVFQNGETQEAEASQKPVKRARHTSVDATPQVKRKISKPPPSQRNPNARVVSARKLDEKAATAEPMGPPRLPGRPKARSLFVLRSETPGDDSGARVLRSGRTSVKPMAFWRNERIVYGDRTNDGSTMVLPGIKEVIRTEEIEQPKPKRLTGRRPGASKKRQLAGVEEEDEDQEPWEVEEVPIMRGEVLQWDPIIGKGNEDLTEESELAYAAGAIQTREVAGSKFRYAKTLTLPFFGSGMVDLPPRGIKRLKNSRKMQMVFFVFYGRVMVKVGDTNFSIGKGGMWQVPRGNFYSIANPYEKLARIFFAQGCEVLVESGADETDDSR</sequence>
<keyword evidence="11" id="KW-1185">Reference proteome</keyword>
<keyword evidence="4" id="KW-0539">Nucleus</keyword>
<dbReference type="InterPro" id="IPR011051">
    <property type="entry name" value="RmlC_Cupin_sf"/>
</dbReference>
<protein>
    <recommendedName>
        <fullName evidence="6">CENP-C homolog</fullName>
    </recommendedName>
</protein>
<dbReference type="EMBL" id="FWEW01000274">
    <property type="protein sequence ID" value="SLM34308.1"/>
    <property type="molecule type" value="Genomic_DNA"/>
</dbReference>
<dbReference type="InterPro" id="IPR028929">
    <property type="entry name" value="Mif2_N"/>
</dbReference>
<feature type="region of interest" description="Disordered" evidence="7">
    <location>
        <begin position="479"/>
        <end position="515"/>
    </location>
</feature>
<dbReference type="AlphaFoldDB" id="A0A1W5CTY7"/>
<evidence type="ECO:0000259" key="8">
    <source>
        <dbReference type="Pfam" id="PF11699"/>
    </source>
</evidence>
<feature type="compositionally biased region" description="Polar residues" evidence="7">
    <location>
        <begin position="342"/>
        <end position="352"/>
    </location>
</feature>